<comment type="function">
    <text evidence="11">Catalytic component of the signal peptidase complex (SPC) which catalyzes the cleavage of N-terminal signal sequences from nascent proteins as they are translocated into the lumen of the endoplasmic reticulum. Specifically cleaves N-terminal signal peptides that contain a hydrophobic alpha-helix (h-region) shorter than 18-20 amino acids.</text>
</comment>
<comment type="caution">
    <text evidence="15">The sequence shown here is derived from an EMBL/GenBank/DDBJ whole genome shotgun (WGS) entry which is preliminary data.</text>
</comment>
<evidence type="ECO:0000256" key="12">
    <source>
        <dbReference type="SAM" id="MobiDB-lite"/>
    </source>
</evidence>
<evidence type="ECO:0000256" key="3">
    <source>
        <dbReference type="ARBA" id="ARBA00011035"/>
    </source>
</evidence>
<evidence type="ECO:0000256" key="11">
    <source>
        <dbReference type="ARBA" id="ARBA00045533"/>
    </source>
</evidence>
<evidence type="ECO:0000256" key="4">
    <source>
        <dbReference type="ARBA" id="ARBA00013208"/>
    </source>
</evidence>
<dbReference type="Pfam" id="PF00717">
    <property type="entry name" value="Peptidase_S24"/>
    <property type="match status" value="1"/>
</dbReference>
<dbReference type="InterPro" id="IPR015927">
    <property type="entry name" value="Peptidase_S24_S26A/B/C"/>
</dbReference>
<dbReference type="GO" id="GO:0005787">
    <property type="term" value="C:signal peptidase complex"/>
    <property type="evidence" value="ECO:0007669"/>
    <property type="project" value="TreeGrafter"/>
</dbReference>
<dbReference type="GO" id="GO:0009003">
    <property type="term" value="F:signal peptidase activity"/>
    <property type="evidence" value="ECO:0007669"/>
    <property type="project" value="UniProtKB-EC"/>
</dbReference>
<accession>A0A830I533</accession>
<feature type="transmembrane region" description="Helical" evidence="13">
    <location>
        <begin position="101"/>
        <end position="125"/>
    </location>
</feature>
<dbReference type="CDD" id="cd06530">
    <property type="entry name" value="S26_SPase_I"/>
    <property type="match status" value="1"/>
</dbReference>
<dbReference type="InterPro" id="IPR019533">
    <property type="entry name" value="Peptidase_S26"/>
</dbReference>
<evidence type="ECO:0000256" key="1">
    <source>
        <dbReference type="ARBA" id="ARBA00000677"/>
    </source>
</evidence>
<comment type="similarity">
    <text evidence="3">Belongs to the peptidase S26B family.</text>
</comment>
<name>A0A830I533_9CHLO</name>
<evidence type="ECO:0000256" key="2">
    <source>
        <dbReference type="ARBA" id="ARBA00004648"/>
    </source>
</evidence>
<dbReference type="InterPro" id="IPR036286">
    <property type="entry name" value="LexA/Signal_pep-like_sf"/>
</dbReference>
<keyword evidence="10 13" id="KW-0472">Membrane</keyword>
<evidence type="ECO:0000256" key="5">
    <source>
        <dbReference type="ARBA" id="ARBA00019685"/>
    </source>
</evidence>
<evidence type="ECO:0000313" key="16">
    <source>
        <dbReference type="Proteomes" id="UP000660262"/>
    </source>
</evidence>
<comment type="catalytic activity">
    <reaction evidence="1">
        <text>Cleavage of hydrophobic, N-terminal signal or leader sequences from secreted and periplasmic proteins.</text>
        <dbReference type="EC" id="3.4.21.89"/>
    </reaction>
</comment>
<evidence type="ECO:0000256" key="6">
    <source>
        <dbReference type="ARBA" id="ARBA00021755"/>
    </source>
</evidence>
<evidence type="ECO:0000256" key="7">
    <source>
        <dbReference type="ARBA" id="ARBA00022670"/>
    </source>
</evidence>
<dbReference type="InterPro" id="IPR001733">
    <property type="entry name" value="Peptidase_S26B"/>
</dbReference>
<sequence>MSFVFDDAAVQTPFPVKNDERHDDADDDDDRRPILRRDDDDTPSPSRPKKTRADGRDDGGEIPPSSILHRCKTWMMTLLGYSRAGDKTHSAKVKMPSWRAIVWHFVSVGLILCSGFCIFQVFMMWSMSQSPIVVVLSGSMEPGYRRGDIMFLASGRELHNGDIVVFDVREREVPIVHRILWTHTRRQTGDGNNRTFVAPMDSEVWLNDTRWLNDGGAPKHLRNRTNFRRNVGMEMLTKGDNNFGPDVPLYAPGQRWLEEEDIVGVVRAHVPYMGAITLLARDYPVVKWVAMALLAILTFCISP</sequence>
<dbReference type="EMBL" id="BNJQ01000039">
    <property type="protein sequence ID" value="GHP12149.1"/>
    <property type="molecule type" value="Genomic_DNA"/>
</dbReference>
<evidence type="ECO:0000256" key="13">
    <source>
        <dbReference type="SAM" id="Phobius"/>
    </source>
</evidence>
<keyword evidence="9 13" id="KW-1133">Transmembrane helix</keyword>
<dbReference type="OrthoDB" id="10257561at2759"/>
<keyword evidence="16" id="KW-1185">Reference proteome</keyword>
<dbReference type="GO" id="GO:0004252">
    <property type="term" value="F:serine-type endopeptidase activity"/>
    <property type="evidence" value="ECO:0007669"/>
    <property type="project" value="InterPro"/>
</dbReference>
<evidence type="ECO:0000313" key="15">
    <source>
        <dbReference type="EMBL" id="GHP12149.1"/>
    </source>
</evidence>
<organism evidence="15 16">
    <name type="scientific">Pycnococcus provasolii</name>
    <dbReference type="NCBI Taxonomy" id="41880"/>
    <lineage>
        <taxon>Eukaryota</taxon>
        <taxon>Viridiplantae</taxon>
        <taxon>Chlorophyta</taxon>
        <taxon>Pseudoscourfieldiophyceae</taxon>
        <taxon>Pseudoscourfieldiales</taxon>
        <taxon>Pycnococcaceae</taxon>
        <taxon>Pycnococcus</taxon>
    </lineage>
</organism>
<dbReference type="GO" id="GO:0006465">
    <property type="term" value="P:signal peptide processing"/>
    <property type="evidence" value="ECO:0007669"/>
    <property type="project" value="InterPro"/>
</dbReference>
<dbReference type="AlphaFoldDB" id="A0A830I533"/>
<proteinExistence type="inferred from homology"/>
<dbReference type="PANTHER" id="PTHR10806:SF6">
    <property type="entry name" value="SIGNAL PEPTIDASE COMPLEX CATALYTIC SUBUNIT SEC11"/>
    <property type="match status" value="1"/>
</dbReference>
<feature type="region of interest" description="Disordered" evidence="12">
    <location>
        <begin position="1"/>
        <end position="66"/>
    </location>
</feature>
<comment type="subcellular location">
    <subcellularLocation>
        <location evidence="2">Endoplasmic reticulum membrane</location>
        <topology evidence="2">Single-pass type II membrane protein</topology>
    </subcellularLocation>
</comment>
<reference evidence="15" key="1">
    <citation type="submission" date="2020-10" db="EMBL/GenBank/DDBJ databases">
        <title>Unveiling of a novel bifunctional photoreceptor, Dualchrome1, isolated from a cosmopolitan green alga.</title>
        <authorList>
            <person name="Suzuki S."/>
            <person name="Kawachi M."/>
        </authorList>
    </citation>
    <scope>NUCLEOTIDE SEQUENCE</scope>
    <source>
        <strain evidence="15">NIES 2893</strain>
    </source>
</reference>
<dbReference type="NCBIfam" id="TIGR02228">
    <property type="entry name" value="sigpep_I_arch"/>
    <property type="match status" value="1"/>
</dbReference>
<evidence type="ECO:0000259" key="14">
    <source>
        <dbReference type="Pfam" id="PF00717"/>
    </source>
</evidence>
<dbReference type="PANTHER" id="PTHR10806">
    <property type="entry name" value="SIGNAL PEPTIDASE COMPLEX CATALYTIC SUBUNIT SEC11"/>
    <property type="match status" value="1"/>
</dbReference>
<keyword evidence="7" id="KW-0645">Protease</keyword>
<dbReference type="SUPFAM" id="SSF51306">
    <property type="entry name" value="LexA/Signal peptidase"/>
    <property type="match status" value="1"/>
</dbReference>
<dbReference type="EC" id="3.4.21.89" evidence="4"/>
<feature type="compositionally biased region" description="Basic and acidic residues" evidence="12">
    <location>
        <begin position="17"/>
        <end position="39"/>
    </location>
</feature>
<protein>
    <recommendedName>
        <fullName evidence="5">Signal peptidase complex catalytic subunit SEC11</fullName>
        <ecNumber evidence="4">3.4.21.89</ecNumber>
    </recommendedName>
    <alternativeName>
        <fullName evidence="6">Signal peptidase complex catalytic subunit sec11</fullName>
    </alternativeName>
</protein>
<feature type="domain" description="Peptidase S24/S26A/S26B/S26C" evidence="14">
    <location>
        <begin position="129"/>
        <end position="172"/>
    </location>
</feature>
<gene>
    <name evidence="15" type="ORF">PPROV_001087700</name>
</gene>
<evidence type="ECO:0000256" key="10">
    <source>
        <dbReference type="ARBA" id="ARBA00023136"/>
    </source>
</evidence>
<evidence type="ECO:0000256" key="8">
    <source>
        <dbReference type="ARBA" id="ARBA00022692"/>
    </source>
</evidence>
<keyword evidence="8 13" id="KW-0812">Transmembrane</keyword>
<evidence type="ECO:0000256" key="9">
    <source>
        <dbReference type="ARBA" id="ARBA00022989"/>
    </source>
</evidence>
<dbReference type="Proteomes" id="UP000660262">
    <property type="component" value="Unassembled WGS sequence"/>
</dbReference>
<keyword evidence="7" id="KW-0378">Hydrolase</keyword>